<dbReference type="PANTHER" id="PTHR30118:SF14">
    <property type="entry name" value="LYSR FAMILY TRANSCRIPTIONAL REGULATOR"/>
    <property type="match status" value="1"/>
</dbReference>
<dbReference type="InterPro" id="IPR005119">
    <property type="entry name" value="LysR_subst-bd"/>
</dbReference>
<keyword evidence="4" id="KW-0804">Transcription</keyword>
<dbReference type="Pfam" id="PF00126">
    <property type="entry name" value="HTH_1"/>
    <property type="match status" value="1"/>
</dbReference>
<organism evidence="6 7">
    <name type="scientific">Rahnella bonaserana</name>
    <dbReference type="NCBI Taxonomy" id="2816248"/>
    <lineage>
        <taxon>Bacteria</taxon>
        <taxon>Pseudomonadati</taxon>
        <taxon>Pseudomonadota</taxon>
        <taxon>Gammaproteobacteria</taxon>
        <taxon>Enterobacterales</taxon>
        <taxon>Yersiniaceae</taxon>
        <taxon>Rahnella</taxon>
    </lineage>
</organism>
<evidence type="ECO:0000313" key="7">
    <source>
        <dbReference type="Proteomes" id="UP000734343"/>
    </source>
</evidence>
<dbReference type="Proteomes" id="UP000734343">
    <property type="component" value="Unassembled WGS sequence"/>
</dbReference>
<comment type="similarity">
    <text evidence="1">Belongs to the LysR transcriptional regulatory family.</text>
</comment>
<keyword evidence="2" id="KW-0805">Transcription regulation</keyword>
<gene>
    <name evidence="6" type="ORF">J1778_24525</name>
</gene>
<evidence type="ECO:0000256" key="1">
    <source>
        <dbReference type="ARBA" id="ARBA00009437"/>
    </source>
</evidence>
<dbReference type="PANTHER" id="PTHR30118">
    <property type="entry name" value="HTH-TYPE TRANSCRIPTIONAL REGULATOR LEUO-RELATED"/>
    <property type="match status" value="1"/>
</dbReference>
<proteinExistence type="inferred from homology"/>
<dbReference type="PROSITE" id="PS50931">
    <property type="entry name" value="HTH_LYSR"/>
    <property type="match status" value="1"/>
</dbReference>
<feature type="domain" description="HTH lysR-type" evidence="5">
    <location>
        <begin position="16"/>
        <end position="73"/>
    </location>
</feature>
<sequence>MKKNHLTERFHTVRGFDLNLLTMFEAVFIHGSVTKAADILGITPSAVSQALGRLRDHFYDPLFVRQGKILIPTTTAISIHDKMAAPYDNLLSHFQEIEKPLANRNLVINSPQYISISILPVLIKITEAMSPGCKLTQTIGENSHEMIEELLTYRKADIVFDFSPHHHISRNSQLLYEEDLVLICAKTHPRIHEQVAGGTVSIDAISNEHFTLASNETQERIIITEKIEKILGITRKIRYVVGSVTAVFPVVEASETLAVIPHAAYEQYKNTYNVRIINTDMVLPKASFYMIYNKSSLINKFFASLISNIENIYPKA</sequence>
<comment type="caution">
    <text evidence="6">The sequence shown here is derived from an EMBL/GenBank/DDBJ whole genome shotgun (WGS) entry which is preliminary data.</text>
</comment>
<dbReference type="RefSeq" id="WP_217175353.1">
    <property type="nucleotide sequence ID" value="NZ_JAFMOW010000068.1"/>
</dbReference>
<dbReference type="InterPro" id="IPR000847">
    <property type="entry name" value="LysR_HTH_N"/>
</dbReference>
<name>A0ABS6M288_9GAMM</name>
<protein>
    <submittedName>
        <fullName evidence="6">LysR family transcriptional regulator</fullName>
    </submittedName>
</protein>
<evidence type="ECO:0000256" key="3">
    <source>
        <dbReference type="ARBA" id="ARBA00023125"/>
    </source>
</evidence>
<evidence type="ECO:0000256" key="2">
    <source>
        <dbReference type="ARBA" id="ARBA00023015"/>
    </source>
</evidence>
<dbReference type="EMBL" id="JAFMOW010000068">
    <property type="protein sequence ID" value="MBU9858449.1"/>
    <property type="molecule type" value="Genomic_DNA"/>
</dbReference>
<dbReference type="InterPro" id="IPR050389">
    <property type="entry name" value="LysR-type_TF"/>
</dbReference>
<keyword evidence="3" id="KW-0238">DNA-binding</keyword>
<dbReference type="Pfam" id="PF03466">
    <property type="entry name" value="LysR_substrate"/>
    <property type="match status" value="1"/>
</dbReference>
<keyword evidence="7" id="KW-1185">Reference proteome</keyword>
<evidence type="ECO:0000313" key="6">
    <source>
        <dbReference type="EMBL" id="MBU9858449.1"/>
    </source>
</evidence>
<evidence type="ECO:0000256" key="4">
    <source>
        <dbReference type="ARBA" id="ARBA00023163"/>
    </source>
</evidence>
<accession>A0ABS6M288</accession>
<reference evidence="6 7" key="1">
    <citation type="submission" date="2021-03" db="EMBL/GenBank/DDBJ databases">
        <title>Five novel Rahnella species.</title>
        <authorList>
            <person name="Brady C."/>
            <person name="Asselin J."/>
            <person name="Beer S."/>
            <person name="Bruberg M.B."/>
            <person name="Crampton B."/>
            <person name="Venter S."/>
            <person name="Arnold D."/>
            <person name="Denman S."/>
        </authorList>
    </citation>
    <scope>NUCLEOTIDE SEQUENCE [LARGE SCALE GENOMIC DNA]</scope>
    <source>
        <strain evidence="6 7">H11b</strain>
    </source>
</reference>
<evidence type="ECO:0000259" key="5">
    <source>
        <dbReference type="PROSITE" id="PS50931"/>
    </source>
</evidence>